<dbReference type="GO" id="GO:0005524">
    <property type="term" value="F:ATP binding"/>
    <property type="evidence" value="ECO:0007669"/>
    <property type="project" value="UniProtKB-KW"/>
</dbReference>
<dbReference type="RefSeq" id="WP_044218547.1">
    <property type="nucleotide sequence ID" value="NZ_JBKAGJ010000018.1"/>
</dbReference>
<keyword evidence="4" id="KW-0436">Ligase</keyword>
<dbReference type="OrthoDB" id="9803968at2"/>
<dbReference type="CDD" id="cd05907">
    <property type="entry name" value="VL_LC_FACS_like"/>
    <property type="match status" value="1"/>
</dbReference>
<dbReference type="STRING" id="1524460.IX84_08610"/>
<dbReference type="EMBL" id="JPOS01000018">
    <property type="protein sequence ID" value="KGE88708.1"/>
    <property type="molecule type" value="Genomic_DNA"/>
</dbReference>
<dbReference type="InterPro" id="IPR020845">
    <property type="entry name" value="AMP-binding_CS"/>
</dbReference>
<dbReference type="AlphaFoldDB" id="A0A098SAP7"/>
<evidence type="ECO:0000256" key="1">
    <source>
        <dbReference type="ARBA" id="ARBA00022741"/>
    </source>
</evidence>
<dbReference type="PANTHER" id="PTHR43272:SF33">
    <property type="entry name" value="AMP-BINDING DOMAIN-CONTAINING PROTEIN-RELATED"/>
    <property type="match status" value="1"/>
</dbReference>
<organism evidence="4 5">
    <name type="scientific">Phaeodactylibacter xiamenensis</name>
    <dbReference type="NCBI Taxonomy" id="1524460"/>
    <lineage>
        <taxon>Bacteria</taxon>
        <taxon>Pseudomonadati</taxon>
        <taxon>Bacteroidota</taxon>
        <taxon>Saprospiria</taxon>
        <taxon>Saprospirales</taxon>
        <taxon>Haliscomenobacteraceae</taxon>
        <taxon>Phaeodactylibacter</taxon>
    </lineage>
</organism>
<dbReference type="Gene3D" id="3.40.50.12780">
    <property type="entry name" value="N-terminal domain of ligase-like"/>
    <property type="match status" value="2"/>
</dbReference>
<comment type="caution">
    <text evidence="4">The sequence shown here is derived from an EMBL/GenBank/DDBJ whole genome shotgun (WGS) entry which is preliminary data.</text>
</comment>
<dbReference type="Proteomes" id="UP000029736">
    <property type="component" value="Unassembled WGS sequence"/>
</dbReference>
<feature type="domain" description="AMP-dependent synthetase/ligase" evidence="3">
    <location>
        <begin position="14"/>
        <end position="423"/>
    </location>
</feature>
<dbReference type="PANTHER" id="PTHR43272">
    <property type="entry name" value="LONG-CHAIN-FATTY-ACID--COA LIGASE"/>
    <property type="match status" value="1"/>
</dbReference>
<evidence type="ECO:0000256" key="2">
    <source>
        <dbReference type="ARBA" id="ARBA00022840"/>
    </source>
</evidence>
<evidence type="ECO:0000313" key="4">
    <source>
        <dbReference type="EMBL" id="KGE88708.1"/>
    </source>
</evidence>
<dbReference type="PROSITE" id="PS00455">
    <property type="entry name" value="AMP_BINDING"/>
    <property type="match status" value="1"/>
</dbReference>
<name>A0A098SAP7_9BACT</name>
<keyword evidence="2" id="KW-0067">ATP-binding</keyword>
<proteinExistence type="predicted"/>
<evidence type="ECO:0000313" key="5">
    <source>
        <dbReference type="Proteomes" id="UP000029736"/>
    </source>
</evidence>
<protein>
    <submittedName>
        <fullName evidence="4">Long-chain fatty acid--CoA ligase</fullName>
    </submittedName>
</protein>
<dbReference type="GO" id="GO:0004467">
    <property type="term" value="F:long-chain fatty acid-CoA ligase activity"/>
    <property type="evidence" value="ECO:0007669"/>
    <property type="project" value="TreeGrafter"/>
</dbReference>
<reference evidence="4 5" key="1">
    <citation type="journal article" date="2014" name="Int. J. Syst. Evol. Microbiol.">
        <title>Phaeodactylibacter xiamenensis gen. nov., sp. nov., a member of the family Saprospiraceae isolated from the marine alga Phaeodactylum tricornutum.</title>
        <authorList>
            <person name="Chen Z.Jr."/>
            <person name="Lei X."/>
            <person name="Lai Q."/>
            <person name="Li Y."/>
            <person name="Zhang B."/>
            <person name="Zhang J."/>
            <person name="Zhang H."/>
            <person name="Yang L."/>
            <person name="Zheng W."/>
            <person name="Tian Y."/>
            <person name="Yu Z."/>
            <person name="Xu H.Jr."/>
            <person name="Zheng T."/>
        </authorList>
    </citation>
    <scope>NUCLEOTIDE SEQUENCE [LARGE SCALE GENOMIC DNA]</scope>
    <source>
        <strain evidence="4 5">KD52</strain>
    </source>
</reference>
<gene>
    <name evidence="4" type="ORF">IX84_08610</name>
</gene>
<evidence type="ECO:0000259" key="3">
    <source>
        <dbReference type="Pfam" id="PF00501"/>
    </source>
</evidence>
<dbReference type="InterPro" id="IPR000873">
    <property type="entry name" value="AMP-dep_synth/lig_dom"/>
</dbReference>
<dbReference type="Pfam" id="PF00501">
    <property type="entry name" value="AMP-binding"/>
    <property type="match status" value="1"/>
</dbReference>
<dbReference type="InterPro" id="IPR042099">
    <property type="entry name" value="ANL_N_sf"/>
</dbReference>
<accession>A0A098SAP7</accession>
<dbReference type="SUPFAM" id="SSF56801">
    <property type="entry name" value="Acetyl-CoA synthetase-like"/>
    <property type="match status" value="1"/>
</dbReference>
<keyword evidence="1" id="KW-0547">Nucleotide-binding</keyword>
<keyword evidence="5" id="KW-1185">Reference proteome</keyword>
<sequence>MDHPTRLFDFIQYQLKHSPQDKAYGYRQNGQWVYYSTQETVDKANKVSRGLLKLGVKPGDKIAMAVYQNRPEWAVLDLGIQQIGAINVPVYPTISPAEYEYIFNDAEVKYAFVGKDDLYDKVNTAKANVPSLLDIYTFDRQDGRPYWEDIFSDEGQAEVEAIMAKIKPSELATIIYTSGTTGEPKGVMLSHRNIVSNVMDVMDIFPIDNEHKVLSFLPLCHIFERAALYAYTFLSASITFTGTDNLGGDEGDLKAVQPHFFTTVPRLLEKVYEKIYNKGLELTGVKKSLFFWALSLTEDYEYDKSYSGLKAIKMKIADKLIFSKWREALGGNVRGIITGAAPCPVKMAKVFSAAGVPIREGYGLTETSPGLAIGHFTPGGGMLGTIGPALKSVELRIDDSEGTYNPGEGEILAKGPNVMMGYYNKPEATAEVFKDIDGERWFRTGDVGTLVPGPGGKPFLKITDRKKELLKTSGGKYVAPAPIENKLKEDFLVEQVMVVGEQRKFVSAIILPAEDALKDWCARHGVEWKGMQDAVQQPEVIAKYQSIIDQYNPNFSKIEQIKKFCLIAASWEPSRTDGTAAELTPTMKLKRRVIRDKYQQDIEAIYAEG</sequence>
<dbReference type="Pfam" id="PF23562">
    <property type="entry name" value="AMP-binding_C_3"/>
    <property type="match status" value="1"/>
</dbReference>
<dbReference type="GO" id="GO:0016020">
    <property type="term" value="C:membrane"/>
    <property type="evidence" value="ECO:0007669"/>
    <property type="project" value="TreeGrafter"/>
</dbReference>